<name>A0A6C0B4N7_9ZZZZ</name>
<evidence type="ECO:0000313" key="1">
    <source>
        <dbReference type="EMBL" id="QHS87000.1"/>
    </source>
</evidence>
<sequence length="639" mass="74519">MNEDLLTTNQIINSNKKYELIVPTTNTIKYKFFISSDNRDFNIHPYAGNFSINLPIEITNVSDIKLLDINIKKKYVFNKYNILEWQYNNTPDIPIEEINSIAKIDKYFNLTRVLYGYTKQFETNGNNILFNFKSNNEIHIALFGEGKVDNYNLLKAITLTDTNSCSTTSDPVRILFRSINGEQIYKYTINSISQFTPENSNMKQVYILKVNAFDDYNKPFNNYFEKNGHILMYIYHPITQEISKYIPIKYNNDGYLGDYIKLLKNPTIYNNAIFDIKVDYPNLSDILEQEIVISNTEIDELLNIDIPKNNKFSTYINDISTLKECKTMIETVNIIHNFNYYTWKFTYNTNIRLEHFRVLTITLTYNLNKVFINNNELDEHDVIYYNDKYYSLYRDSDKNLFYYNKPSIKKSITVNINVVSNCTVTENSTIFFRTLQINNTGFGSNWNNFTISKKVPIHKIFVYGIHNQIVLKVSTIGDFTVGDKIVIRDSNIKNKGVLQDNIPKFISKIQAIKDGYLVTIDLDTFFVGNNKNKEFYEYGSGGYIAKIANPRELVYTGDIYFNLKNCNYIDILNNSDISKVFSVINKNNNIIGGQFQTETYIKNLEKLDIDLVKTNNKPYLCIDTVSMLLEITKVKKVDR</sequence>
<dbReference type="EMBL" id="MN739071">
    <property type="protein sequence ID" value="QHS87000.1"/>
    <property type="molecule type" value="Genomic_DNA"/>
</dbReference>
<organism evidence="1">
    <name type="scientific">viral metagenome</name>
    <dbReference type="NCBI Taxonomy" id="1070528"/>
    <lineage>
        <taxon>unclassified sequences</taxon>
        <taxon>metagenomes</taxon>
        <taxon>organismal metagenomes</taxon>
    </lineage>
</organism>
<accession>A0A6C0B4N7</accession>
<protein>
    <submittedName>
        <fullName evidence="1">Uncharacterized protein</fullName>
    </submittedName>
</protein>
<reference evidence="1" key="1">
    <citation type="journal article" date="2020" name="Nature">
        <title>Giant virus diversity and host interactions through global metagenomics.</title>
        <authorList>
            <person name="Schulz F."/>
            <person name="Roux S."/>
            <person name="Paez-Espino D."/>
            <person name="Jungbluth S."/>
            <person name="Walsh D.A."/>
            <person name="Denef V.J."/>
            <person name="McMahon K.D."/>
            <person name="Konstantinidis K.T."/>
            <person name="Eloe-Fadrosh E.A."/>
            <person name="Kyrpides N.C."/>
            <person name="Woyke T."/>
        </authorList>
    </citation>
    <scope>NUCLEOTIDE SEQUENCE</scope>
    <source>
        <strain evidence="1">GVMAG-M-3300009422-16</strain>
    </source>
</reference>
<proteinExistence type="predicted"/>
<dbReference type="AlphaFoldDB" id="A0A6C0B4N7"/>